<dbReference type="PANTHER" id="PTHR43194:SF2">
    <property type="entry name" value="PEROXISOMAL MEMBRANE PROTEIN LPX1"/>
    <property type="match status" value="1"/>
</dbReference>
<dbReference type="GO" id="GO:0006508">
    <property type="term" value="P:proteolysis"/>
    <property type="evidence" value="ECO:0007669"/>
    <property type="project" value="InterPro"/>
</dbReference>
<organism evidence="4">
    <name type="scientific">Psilocybe cubensis</name>
    <name type="common">Psychedelic mushroom</name>
    <name type="synonym">Stropharia cubensis</name>
    <dbReference type="NCBI Taxonomy" id="181762"/>
    <lineage>
        <taxon>Eukaryota</taxon>
        <taxon>Fungi</taxon>
        <taxon>Dikarya</taxon>
        <taxon>Basidiomycota</taxon>
        <taxon>Agaricomycotina</taxon>
        <taxon>Agaricomycetes</taxon>
        <taxon>Agaricomycetidae</taxon>
        <taxon>Agaricales</taxon>
        <taxon>Agaricineae</taxon>
        <taxon>Strophariaceae</taxon>
        <taxon>Psilocybe</taxon>
    </lineage>
</organism>
<dbReference type="SUPFAM" id="SSF53474">
    <property type="entry name" value="alpha/beta-Hydrolases"/>
    <property type="match status" value="1"/>
</dbReference>
<evidence type="ECO:0000259" key="3">
    <source>
        <dbReference type="Pfam" id="PF00561"/>
    </source>
</evidence>
<gene>
    <name evidence="4" type="ORF">JR316_007160</name>
</gene>
<dbReference type="PRINTS" id="PR00793">
    <property type="entry name" value="PROAMNOPTASE"/>
</dbReference>
<dbReference type="InterPro" id="IPR005945">
    <property type="entry name" value="Pro_imino_pep"/>
</dbReference>
<feature type="domain" description="AB hydrolase-1" evidence="3">
    <location>
        <begin position="35"/>
        <end position="289"/>
    </location>
</feature>
<dbReference type="Gene3D" id="3.40.50.1820">
    <property type="entry name" value="alpha/beta hydrolase"/>
    <property type="match status" value="1"/>
</dbReference>
<dbReference type="Pfam" id="PF00561">
    <property type="entry name" value="Abhydrolase_1"/>
    <property type="match status" value="1"/>
</dbReference>
<comment type="similarity">
    <text evidence="1">Belongs to the peptidase S33 family.</text>
</comment>
<dbReference type="InterPro" id="IPR000073">
    <property type="entry name" value="AB_hydrolase_1"/>
</dbReference>
<name>A0A8H8CKZ2_PSICU</name>
<keyword evidence="2" id="KW-0378">Hydrolase</keyword>
<dbReference type="InterPro" id="IPR002410">
    <property type="entry name" value="Peptidase_S33"/>
</dbReference>
<dbReference type="NCBIfam" id="TIGR01250">
    <property type="entry name" value="pro_imino_pep_2"/>
    <property type="match status" value="1"/>
</dbReference>
<sequence>MSEEHTGKVDFKVGSDTFQTWYKIYGDLKSSAKRPLVILHGGPGMTHHYMLPHKSLYFKAGIPVVFYDQLGNGESSHCKGVSPDFWTPELFMDELDNLLKALKINDDFDLLGQSWGGMLAGHYAAARSPPGLKRLIIANSPASMALTQEGTAKLLDKFPPEFVAMVRKHEAEGTCESPEYQAATMQFYQKHICTLNPWPEELNASFGAVAQNPTVYSTMVGPSEFNVIGSLKTWSIVDILHKITNQTLLISSPEDEIQECAVLPFFTQIPKVKWVELQNSTHLAMFEEPERYIGVILNFLENTSA</sequence>
<evidence type="ECO:0000256" key="1">
    <source>
        <dbReference type="ARBA" id="ARBA00010088"/>
    </source>
</evidence>
<reference evidence="4" key="1">
    <citation type="submission" date="2021-02" db="EMBL/GenBank/DDBJ databases">
        <title>Psilocybe cubensis genome.</title>
        <authorList>
            <person name="Mckernan K.J."/>
            <person name="Crawford S."/>
            <person name="Trippe A."/>
            <person name="Kane L.T."/>
            <person name="Mclaughlin S."/>
        </authorList>
    </citation>
    <scope>NUCLEOTIDE SEQUENCE [LARGE SCALE GENOMIC DNA]</scope>
    <source>
        <strain evidence="4">MGC-MH-2018</strain>
    </source>
</reference>
<dbReference type="PANTHER" id="PTHR43194">
    <property type="entry name" value="HYDROLASE ALPHA/BETA FOLD FAMILY"/>
    <property type="match status" value="1"/>
</dbReference>
<dbReference type="OrthoDB" id="190201at2759"/>
<accession>A0A8H8CKZ2</accession>
<evidence type="ECO:0000313" key="4">
    <source>
        <dbReference type="EMBL" id="KAG5168559.1"/>
    </source>
</evidence>
<dbReference type="InterPro" id="IPR029058">
    <property type="entry name" value="AB_hydrolase_fold"/>
</dbReference>
<dbReference type="AlphaFoldDB" id="A0A8H8CKZ2"/>
<dbReference type="PIRSF" id="PIRSF005539">
    <property type="entry name" value="Pept_S33_TRI_F1"/>
    <property type="match status" value="1"/>
</dbReference>
<protein>
    <recommendedName>
        <fullName evidence="3">AB hydrolase-1 domain-containing protein</fullName>
    </recommendedName>
</protein>
<dbReference type="InterPro" id="IPR050228">
    <property type="entry name" value="Carboxylesterase_BioH"/>
</dbReference>
<dbReference type="GO" id="GO:0008233">
    <property type="term" value="F:peptidase activity"/>
    <property type="evidence" value="ECO:0007669"/>
    <property type="project" value="InterPro"/>
</dbReference>
<dbReference type="EMBL" id="JAFIQS010000006">
    <property type="protein sequence ID" value="KAG5168559.1"/>
    <property type="molecule type" value="Genomic_DNA"/>
</dbReference>
<comment type="caution">
    <text evidence="4">The sequence shown here is derived from an EMBL/GenBank/DDBJ whole genome shotgun (WGS) entry which is preliminary data.</text>
</comment>
<proteinExistence type="inferred from homology"/>
<evidence type="ECO:0000256" key="2">
    <source>
        <dbReference type="ARBA" id="ARBA00022801"/>
    </source>
</evidence>